<organism evidence="9 10">
    <name type="scientific">Hydrogenophaga defluvii</name>
    <dbReference type="NCBI Taxonomy" id="249410"/>
    <lineage>
        <taxon>Bacteria</taxon>
        <taxon>Pseudomonadati</taxon>
        <taxon>Pseudomonadota</taxon>
        <taxon>Betaproteobacteria</taxon>
        <taxon>Burkholderiales</taxon>
        <taxon>Comamonadaceae</taxon>
        <taxon>Hydrogenophaga</taxon>
    </lineage>
</organism>
<dbReference type="Pfam" id="PF05567">
    <property type="entry name" value="T4P_PilY1"/>
    <property type="match status" value="1"/>
</dbReference>
<proteinExistence type="inferred from homology"/>
<evidence type="ECO:0000256" key="7">
    <source>
        <dbReference type="SAM" id="SignalP"/>
    </source>
</evidence>
<reference evidence="10" key="1">
    <citation type="journal article" date="2019" name="Int. J. Syst. Evol. Microbiol.">
        <title>The Global Catalogue of Microorganisms (GCM) 10K type strain sequencing project: providing services to taxonomists for standard genome sequencing and annotation.</title>
        <authorList>
            <consortium name="The Broad Institute Genomics Platform"/>
            <consortium name="The Broad Institute Genome Sequencing Center for Infectious Disease"/>
            <person name="Wu L."/>
            <person name="Ma J."/>
        </authorList>
    </citation>
    <scope>NUCLEOTIDE SEQUENCE [LARGE SCALE GENOMIC DNA]</scope>
    <source>
        <strain evidence="10">CCUG 53903</strain>
    </source>
</reference>
<dbReference type="EMBL" id="JBHTBZ010000024">
    <property type="protein sequence ID" value="MFC7460989.1"/>
    <property type="molecule type" value="Genomic_DNA"/>
</dbReference>
<comment type="similarity">
    <text evidence="2">Belongs to the PilY1 family.</text>
</comment>
<evidence type="ECO:0000256" key="2">
    <source>
        <dbReference type="ARBA" id="ARBA00008387"/>
    </source>
</evidence>
<dbReference type="SUPFAM" id="SSF50998">
    <property type="entry name" value="Quinoprotein alcohol dehydrogenase-like"/>
    <property type="match status" value="1"/>
</dbReference>
<keyword evidence="6" id="KW-0281">Fimbrium</keyword>
<dbReference type="RefSeq" id="WP_382200744.1">
    <property type="nucleotide sequence ID" value="NZ_JBHTBZ010000024.1"/>
</dbReference>
<evidence type="ECO:0000256" key="6">
    <source>
        <dbReference type="ARBA" id="ARBA00023263"/>
    </source>
</evidence>
<feature type="domain" description="PilY1 beta-propeller" evidence="8">
    <location>
        <begin position="775"/>
        <end position="1107"/>
    </location>
</feature>
<keyword evidence="4" id="KW-0479">Metal-binding</keyword>
<keyword evidence="5" id="KW-0106">Calcium</keyword>
<keyword evidence="7" id="KW-0732">Signal</keyword>
<dbReference type="InterPro" id="IPR011047">
    <property type="entry name" value="Quinoprotein_ADH-like_sf"/>
</dbReference>
<accession>A0ABW2SCQ8</accession>
<feature type="signal peptide" evidence="7">
    <location>
        <begin position="1"/>
        <end position="25"/>
    </location>
</feature>
<evidence type="ECO:0000259" key="8">
    <source>
        <dbReference type="Pfam" id="PF05567"/>
    </source>
</evidence>
<evidence type="ECO:0000256" key="5">
    <source>
        <dbReference type="ARBA" id="ARBA00022837"/>
    </source>
</evidence>
<evidence type="ECO:0000313" key="9">
    <source>
        <dbReference type="EMBL" id="MFC7460989.1"/>
    </source>
</evidence>
<dbReference type="Proteomes" id="UP001596457">
    <property type="component" value="Unassembled WGS sequence"/>
</dbReference>
<protein>
    <submittedName>
        <fullName evidence="9">Pilus assembly protein</fullName>
    </submittedName>
</protein>
<comment type="subcellular location">
    <subcellularLocation>
        <location evidence="1">Fimbrium</location>
    </subcellularLocation>
</comment>
<evidence type="ECO:0000256" key="3">
    <source>
        <dbReference type="ARBA" id="ARBA00022558"/>
    </source>
</evidence>
<evidence type="ECO:0000256" key="1">
    <source>
        <dbReference type="ARBA" id="ARBA00004561"/>
    </source>
</evidence>
<name>A0ABW2SCQ8_9BURK</name>
<evidence type="ECO:0000256" key="4">
    <source>
        <dbReference type="ARBA" id="ARBA00022723"/>
    </source>
</evidence>
<feature type="chain" id="PRO_5045339196" evidence="7">
    <location>
        <begin position="26"/>
        <end position="1272"/>
    </location>
</feature>
<dbReference type="InterPro" id="IPR008707">
    <property type="entry name" value="B-propeller_PilY1"/>
</dbReference>
<evidence type="ECO:0000313" key="10">
    <source>
        <dbReference type="Proteomes" id="UP001596457"/>
    </source>
</evidence>
<keyword evidence="10" id="KW-1185">Reference proteome</keyword>
<keyword evidence="3" id="KW-1029">Fimbrium biogenesis</keyword>
<gene>
    <name evidence="9" type="ORF">ACFQU0_11195</name>
</gene>
<comment type="caution">
    <text evidence="9">The sequence shown here is derived from an EMBL/GenBank/DDBJ whole genome shotgun (WGS) entry which is preliminary data.</text>
</comment>
<sequence>MLSPLVWKQTTVLLAAGAFALASQAAITLSETPLFLTASVTPNVVLTLDDSGSMARGYVPDTIGDSSTKLNSPRFTAASYNAMYYNPRVTYAVPTRTDGVSYSTSFTTAYVNGFDTSKGSVNLSSNGYRPIYNCEPATDSADCDRASGAGGSTTTTTTNYSYTCRAMFDNRGNNNDRIYAWNCAPAMPFSGDGSAAEATNATITVTGAGGYSRNYSVDSTRDEGGGEVRINLSTRNEITSDSNNLNNVTFAWSQTTTTTTTSGPAYYHLYYSDKTGAARPSGCNDNRETNACYIYIQVGSSDDIATGNTAAQRQNFANWYSFYRSRALAAMSAAMNAVTALGPNQVRLGWQTLNNGGCNSFGTSCKGYDSTNRENRIRTLDELKTGSTTVTHRSDFYNWVARMQVGSTTPLRAALKRAGDYFSTSGVNSPYAEVPYKTLGTELSCRRNFHVMLTDGLWNANSNVNYGGDVDTTAVTLPDGTGYSPRAPYRSTTNPPSGLSYSNNLADIAFNYWATDLRSGLTNNLTPFTVDRSGTAADQYWNPRNNPATWQHMVNFNISFGLGSVLTDPLWGGSTYAGDFAALSAGTKHWPPTDEAPTTNNEPDGHVYDLWHAAINSRGQFFNADDPAGINSAFQSVFSSILSANPSSAALAANSTSIQTGTMVYQAKFDSTDWHGQLVAYNVNADGSVGNAQWDAATRLPAPAARNITSWNGTQGSSFASCTNDLSAAQQAVLNRNPSNVVDNLCSARLAWLRGDASAEARNGGNFRNRPVSALGDMINSDPAYVKNEDHGYTNAGAAMTEKSSYAAYVAGKATRVPMVYIGANDGMLHGFRADSGAADSGRELMAHVPSASFDKLNRLMQIGYTHTYFVDGSPVVGDAYLNSNWKTVLVGSLGAGGKGVFALDVSDPTNHGPTKVLWEYADSADLGYTFGQAQIARLASGHWVAIFGNGYNSTNDRAYLYVVNLADGSLLRKIPAGTATSNGLSAPSLIDVDNDKIIDYAYAGDLQGNLWKFDLRGVASTSWGVGNGGSALFTARNSSNQVQPITVKPALSIPTSNPNGGVMVLFGTGQYLTSTDPANTQVQTFYGIWDNNTTGTVARSSLQQQTINAQTNEFGYELRETSATSVNWAAQRGWYMDLPTSGERVIANALVRYDRVIFVTTIPTSDPCVPGGVSWLMEVETNSGARTALSVFDFNNDNTFNNADNLASGIPASGVRSPVGITKTPAWLEQSATSEIAIKQMSGSSGGIFSLKNRKPAVAGQVRRVFWQQIQ</sequence>